<dbReference type="PANTHER" id="PTHR18895:SF74">
    <property type="entry name" value="MTRF1L RELEASE FACTOR GLUTAMINE METHYLTRANSFERASE"/>
    <property type="match status" value="1"/>
</dbReference>
<dbReference type="InterPro" id="IPR050320">
    <property type="entry name" value="N5-glutamine_MTase"/>
</dbReference>
<keyword evidence="2 8" id="KW-0489">Methyltransferase</keyword>
<feature type="non-terminal residue" evidence="8">
    <location>
        <position position="228"/>
    </location>
</feature>
<evidence type="ECO:0000256" key="1">
    <source>
        <dbReference type="ARBA" id="ARBA00012771"/>
    </source>
</evidence>
<feature type="domain" description="Methyltransferase small" evidence="6">
    <location>
        <begin position="90"/>
        <end position="185"/>
    </location>
</feature>
<dbReference type="CDD" id="cd02440">
    <property type="entry name" value="AdoMet_MTases"/>
    <property type="match status" value="1"/>
</dbReference>
<dbReference type="PROSITE" id="PS00092">
    <property type="entry name" value="N6_MTASE"/>
    <property type="match status" value="1"/>
</dbReference>
<keyword evidence="4" id="KW-0949">S-adenosyl-L-methionine</keyword>
<dbReference type="NCBIfam" id="TIGR00536">
    <property type="entry name" value="hemK_fam"/>
    <property type="match status" value="1"/>
</dbReference>
<dbReference type="Proteomes" id="UP000249739">
    <property type="component" value="Unassembled WGS sequence"/>
</dbReference>
<comment type="caution">
    <text evidence="8">The sequence shown here is derived from an EMBL/GenBank/DDBJ whole genome shotgun (WGS) entry which is preliminary data.</text>
</comment>
<evidence type="ECO:0000256" key="5">
    <source>
        <dbReference type="ARBA" id="ARBA00048391"/>
    </source>
</evidence>
<evidence type="ECO:0000256" key="3">
    <source>
        <dbReference type="ARBA" id="ARBA00022679"/>
    </source>
</evidence>
<dbReference type="AlphaFoldDB" id="A0A2W5FHC0"/>
<dbReference type="InterPro" id="IPR019874">
    <property type="entry name" value="RF_methyltr_PrmC"/>
</dbReference>
<dbReference type="GO" id="GO:0102559">
    <property type="term" value="F:peptide chain release factor N(5)-glutamine methyltransferase activity"/>
    <property type="evidence" value="ECO:0007669"/>
    <property type="project" value="UniProtKB-EC"/>
</dbReference>
<keyword evidence="3 8" id="KW-0808">Transferase</keyword>
<dbReference type="InterPro" id="IPR040758">
    <property type="entry name" value="PrmC_N"/>
</dbReference>
<dbReference type="Gene3D" id="1.10.8.10">
    <property type="entry name" value="DNA helicase RuvA subunit, C-terminal domain"/>
    <property type="match status" value="1"/>
</dbReference>
<dbReference type="InterPro" id="IPR002052">
    <property type="entry name" value="DNA_methylase_N6_adenine_CS"/>
</dbReference>
<dbReference type="InterPro" id="IPR007848">
    <property type="entry name" value="Small_mtfrase_dom"/>
</dbReference>
<reference evidence="8 9" key="1">
    <citation type="submission" date="2017-08" db="EMBL/GenBank/DDBJ databases">
        <title>Infants hospitalized years apart are colonized by the same room-sourced microbial strains.</title>
        <authorList>
            <person name="Brooks B."/>
            <person name="Olm M.R."/>
            <person name="Firek B.A."/>
            <person name="Baker R."/>
            <person name="Thomas B.C."/>
            <person name="Morowitz M.J."/>
            <person name="Banfield J.F."/>
        </authorList>
    </citation>
    <scope>NUCLEOTIDE SEQUENCE [LARGE SCALE GENOMIC DNA]</scope>
    <source>
        <strain evidence="8">S2_006_000_R2_64</strain>
    </source>
</reference>
<name>A0A2W5FHC0_9BACT</name>
<organism evidence="8 9">
    <name type="scientific">Micavibrio aeruginosavorus</name>
    <dbReference type="NCBI Taxonomy" id="349221"/>
    <lineage>
        <taxon>Bacteria</taxon>
        <taxon>Pseudomonadati</taxon>
        <taxon>Bdellovibrionota</taxon>
        <taxon>Bdellovibrionia</taxon>
        <taxon>Bdellovibrionales</taxon>
        <taxon>Pseudobdellovibrionaceae</taxon>
        <taxon>Micavibrio</taxon>
    </lineage>
</organism>
<dbReference type="EC" id="2.1.1.297" evidence="1"/>
<sequence>MIYQTLKTQLKTAGVELPELEARILLREFAGVTDTDILIGNIPDFDQTKLNEALSRRIKGEPMGRILGYREFWGRKFYLSPATLEPRPDTETLIEAVLKEDKKPKTILDLGTGTGCILLTLLHEIPNSIGVGVDLSPEACETAKQNAKAQGVDKRVSFIQSDWLENVEGKFDLIVSNPPYITSEDVENLESNVRDFDPRLALDGGKDGLEPYRNLLGTLKNVLAEGGV</sequence>
<dbReference type="InterPro" id="IPR004556">
    <property type="entry name" value="HemK-like"/>
</dbReference>
<dbReference type="GO" id="GO:0032259">
    <property type="term" value="P:methylation"/>
    <property type="evidence" value="ECO:0007669"/>
    <property type="project" value="UniProtKB-KW"/>
</dbReference>
<dbReference type="NCBIfam" id="TIGR03534">
    <property type="entry name" value="RF_mod_PrmC"/>
    <property type="match status" value="1"/>
</dbReference>
<dbReference type="EMBL" id="QFOT01000199">
    <property type="protein sequence ID" value="PZP53097.1"/>
    <property type="molecule type" value="Genomic_DNA"/>
</dbReference>
<evidence type="ECO:0000259" key="7">
    <source>
        <dbReference type="Pfam" id="PF17827"/>
    </source>
</evidence>
<dbReference type="SUPFAM" id="SSF53335">
    <property type="entry name" value="S-adenosyl-L-methionine-dependent methyltransferases"/>
    <property type="match status" value="1"/>
</dbReference>
<protein>
    <recommendedName>
        <fullName evidence="1">peptide chain release factor N(5)-glutamine methyltransferase</fullName>
        <ecNumber evidence="1">2.1.1.297</ecNumber>
    </recommendedName>
</protein>
<feature type="domain" description="Release factor glutamine methyltransferase N-terminal" evidence="7">
    <location>
        <begin position="5"/>
        <end position="68"/>
    </location>
</feature>
<dbReference type="Pfam" id="PF05175">
    <property type="entry name" value="MTS"/>
    <property type="match status" value="1"/>
</dbReference>
<evidence type="ECO:0000313" key="8">
    <source>
        <dbReference type="EMBL" id="PZP53097.1"/>
    </source>
</evidence>
<dbReference type="PANTHER" id="PTHR18895">
    <property type="entry name" value="HEMK METHYLTRANSFERASE"/>
    <property type="match status" value="1"/>
</dbReference>
<comment type="catalytic activity">
    <reaction evidence="5">
        <text>L-glutaminyl-[peptide chain release factor] + S-adenosyl-L-methionine = N(5)-methyl-L-glutaminyl-[peptide chain release factor] + S-adenosyl-L-homocysteine + H(+)</text>
        <dbReference type="Rhea" id="RHEA:42896"/>
        <dbReference type="Rhea" id="RHEA-COMP:10271"/>
        <dbReference type="Rhea" id="RHEA-COMP:10272"/>
        <dbReference type="ChEBI" id="CHEBI:15378"/>
        <dbReference type="ChEBI" id="CHEBI:30011"/>
        <dbReference type="ChEBI" id="CHEBI:57856"/>
        <dbReference type="ChEBI" id="CHEBI:59789"/>
        <dbReference type="ChEBI" id="CHEBI:61891"/>
        <dbReference type="EC" id="2.1.1.297"/>
    </reaction>
</comment>
<evidence type="ECO:0000259" key="6">
    <source>
        <dbReference type="Pfam" id="PF05175"/>
    </source>
</evidence>
<dbReference type="Pfam" id="PF17827">
    <property type="entry name" value="PrmC_N"/>
    <property type="match status" value="1"/>
</dbReference>
<accession>A0A2W5FHC0</accession>
<evidence type="ECO:0000313" key="9">
    <source>
        <dbReference type="Proteomes" id="UP000249739"/>
    </source>
</evidence>
<evidence type="ECO:0000256" key="4">
    <source>
        <dbReference type="ARBA" id="ARBA00022691"/>
    </source>
</evidence>
<dbReference type="Gene3D" id="3.40.50.150">
    <property type="entry name" value="Vaccinia Virus protein VP39"/>
    <property type="match status" value="1"/>
</dbReference>
<evidence type="ECO:0000256" key="2">
    <source>
        <dbReference type="ARBA" id="ARBA00022603"/>
    </source>
</evidence>
<dbReference type="GO" id="GO:0003676">
    <property type="term" value="F:nucleic acid binding"/>
    <property type="evidence" value="ECO:0007669"/>
    <property type="project" value="InterPro"/>
</dbReference>
<dbReference type="InterPro" id="IPR029063">
    <property type="entry name" value="SAM-dependent_MTases_sf"/>
</dbReference>
<proteinExistence type="predicted"/>
<gene>
    <name evidence="8" type="primary">prmC</name>
    <name evidence="8" type="ORF">DI586_11410</name>
</gene>